<organism evidence="2 3">
    <name type="scientific">Actinoplanes lobatus</name>
    <dbReference type="NCBI Taxonomy" id="113568"/>
    <lineage>
        <taxon>Bacteria</taxon>
        <taxon>Bacillati</taxon>
        <taxon>Actinomycetota</taxon>
        <taxon>Actinomycetes</taxon>
        <taxon>Micromonosporales</taxon>
        <taxon>Micromonosporaceae</taxon>
        <taxon>Actinoplanes</taxon>
    </lineage>
</organism>
<protein>
    <recommendedName>
        <fullName evidence="5">DUF1877 family protein</fullName>
    </recommendedName>
</protein>
<evidence type="ECO:0000313" key="3">
    <source>
        <dbReference type="Proteomes" id="UP000590511"/>
    </source>
</evidence>
<reference evidence="1 4" key="2">
    <citation type="submission" date="2021-01" db="EMBL/GenBank/DDBJ databases">
        <title>Whole genome shotgun sequence of Actinoplanes lobatus NBRC 12513.</title>
        <authorList>
            <person name="Komaki H."/>
            <person name="Tamura T."/>
        </authorList>
    </citation>
    <scope>NUCLEOTIDE SEQUENCE [LARGE SCALE GENOMIC DNA]</scope>
    <source>
        <strain evidence="1 4">NBRC 12513</strain>
    </source>
</reference>
<dbReference type="Proteomes" id="UP000590511">
    <property type="component" value="Unassembled WGS sequence"/>
</dbReference>
<evidence type="ECO:0008006" key="5">
    <source>
        <dbReference type="Google" id="ProtNLM"/>
    </source>
</evidence>
<evidence type="ECO:0000313" key="2">
    <source>
        <dbReference type="EMBL" id="MBB4750084.1"/>
    </source>
</evidence>
<gene>
    <name evidence="1" type="ORF">Alo02nite_19260</name>
    <name evidence="2" type="ORF">BJ964_004245</name>
</gene>
<sequence length="149" mass="16273">MSSIASLHIVKIGDLPAIASAAGRERAWEAIQQSGREPGEEYGWSGYVMMNVLDNLDNLDVTLENPDLHEAAEAISAEFGYTTLITSDAKEFLDRLDPAAYEIDDLLDGPVDLQLDAEESRHAMEDTLSLLRKAIADLADDEILLLTIG</sequence>
<dbReference type="AlphaFoldDB" id="A0A7W7HGF2"/>
<dbReference type="EMBL" id="JACHNC010000001">
    <property type="protein sequence ID" value="MBB4750084.1"/>
    <property type="molecule type" value="Genomic_DNA"/>
</dbReference>
<dbReference type="RefSeq" id="WP_188122302.1">
    <property type="nucleotide sequence ID" value="NZ_BOMP01000031.1"/>
</dbReference>
<dbReference type="EMBL" id="BOMP01000031">
    <property type="protein sequence ID" value="GIE39028.1"/>
    <property type="molecule type" value="Genomic_DNA"/>
</dbReference>
<accession>A0A7W7HGF2</accession>
<dbReference type="Proteomes" id="UP000631312">
    <property type="component" value="Unassembled WGS sequence"/>
</dbReference>
<name>A0A7W7HGF2_9ACTN</name>
<evidence type="ECO:0000313" key="4">
    <source>
        <dbReference type="Proteomes" id="UP000631312"/>
    </source>
</evidence>
<proteinExistence type="predicted"/>
<keyword evidence="4" id="KW-1185">Reference proteome</keyword>
<evidence type="ECO:0000313" key="1">
    <source>
        <dbReference type="EMBL" id="GIE39028.1"/>
    </source>
</evidence>
<comment type="caution">
    <text evidence="2">The sequence shown here is derived from an EMBL/GenBank/DDBJ whole genome shotgun (WGS) entry which is preliminary data.</text>
</comment>
<reference evidence="2 3" key="1">
    <citation type="submission" date="2020-08" db="EMBL/GenBank/DDBJ databases">
        <title>Sequencing the genomes of 1000 actinobacteria strains.</title>
        <authorList>
            <person name="Klenk H.-P."/>
        </authorList>
    </citation>
    <scope>NUCLEOTIDE SEQUENCE [LARGE SCALE GENOMIC DNA]</scope>
    <source>
        <strain evidence="2 3">DSM 43150</strain>
    </source>
</reference>